<proteinExistence type="predicted"/>
<feature type="compositionally biased region" description="Polar residues" evidence="4">
    <location>
        <begin position="126"/>
        <end position="138"/>
    </location>
</feature>
<feature type="domain" description="RRM" evidence="6">
    <location>
        <begin position="6"/>
        <end position="91"/>
    </location>
</feature>
<protein>
    <submittedName>
        <fullName evidence="7">(rape) hypothetical protein</fullName>
    </submittedName>
</protein>
<keyword evidence="5" id="KW-1133">Transmembrane helix</keyword>
<feature type="compositionally biased region" description="Low complexity" evidence="4">
    <location>
        <begin position="481"/>
        <end position="499"/>
    </location>
</feature>
<feature type="compositionally biased region" description="Polar residues" evidence="4">
    <location>
        <begin position="500"/>
        <end position="512"/>
    </location>
</feature>
<gene>
    <name evidence="7" type="ORF">DARMORV10_C03P43070.1</name>
</gene>
<feature type="region of interest" description="Disordered" evidence="4">
    <location>
        <begin position="454"/>
        <end position="512"/>
    </location>
</feature>
<evidence type="ECO:0000256" key="4">
    <source>
        <dbReference type="SAM" id="MobiDB-lite"/>
    </source>
</evidence>
<evidence type="ECO:0000256" key="2">
    <source>
        <dbReference type="ARBA" id="ARBA00022884"/>
    </source>
</evidence>
<dbReference type="EMBL" id="HG994367">
    <property type="protein sequence ID" value="CAF1703697.1"/>
    <property type="molecule type" value="Genomic_DNA"/>
</dbReference>
<dbReference type="SUPFAM" id="SSF54928">
    <property type="entry name" value="RNA-binding domain, RBD"/>
    <property type="match status" value="2"/>
</dbReference>
<reference evidence="7" key="1">
    <citation type="submission" date="2021-01" db="EMBL/GenBank/DDBJ databases">
        <authorList>
            <consortium name="Genoscope - CEA"/>
            <person name="William W."/>
        </authorList>
    </citation>
    <scope>NUCLEOTIDE SEQUENCE</scope>
</reference>
<name>A0A816I7Q3_BRANA</name>
<dbReference type="GO" id="GO:0003723">
    <property type="term" value="F:RNA binding"/>
    <property type="evidence" value="ECO:0007669"/>
    <property type="project" value="UniProtKB-UniRule"/>
</dbReference>
<feature type="domain" description="RRM" evidence="6">
    <location>
        <begin position="145"/>
        <end position="222"/>
    </location>
</feature>
<feature type="region of interest" description="Disordered" evidence="4">
    <location>
        <begin position="123"/>
        <end position="144"/>
    </location>
</feature>
<dbReference type="InterPro" id="IPR000504">
    <property type="entry name" value="RRM_dom"/>
</dbReference>
<keyword evidence="5" id="KW-0812">Transmembrane</keyword>
<dbReference type="AlphaFoldDB" id="A0A816I7Q3"/>
<evidence type="ECO:0000256" key="1">
    <source>
        <dbReference type="ARBA" id="ARBA00022737"/>
    </source>
</evidence>
<feature type="transmembrane region" description="Helical" evidence="5">
    <location>
        <begin position="93"/>
        <end position="112"/>
    </location>
</feature>
<keyword evidence="2 3" id="KW-0694">RNA-binding</keyword>
<dbReference type="PANTHER" id="PTHR48032:SF16">
    <property type="entry name" value="RNA-BINDING (RRM_RBD_RNP MOTIFS) FAMILY PROTEIN"/>
    <property type="match status" value="1"/>
</dbReference>
<dbReference type="PROSITE" id="PS50102">
    <property type="entry name" value="RRM"/>
    <property type="match status" value="2"/>
</dbReference>
<evidence type="ECO:0000313" key="7">
    <source>
        <dbReference type="EMBL" id="CAF1703697.1"/>
    </source>
</evidence>
<dbReference type="Gene3D" id="3.30.70.330">
    <property type="match status" value="2"/>
</dbReference>
<dbReference type="InterPro" id="IPR012677">
    <property type="entry name" value="Nucleotide-bd_a/b_plait_sf"/>
</dbReference>
<dbReference type="CDD" id="cd12330">
    <property type="entry name" value="RRM2_Hrp1p"/>
    <property type="match status" value="1"/>
</dbReference>
<dbReference type="SMART" id="SM00360">
    <property type="entry name" value="RRM"/>
    <property type="match status" value="2"/>
</dbReference>
<organism evidence="7">
    <name type="scientific">Brassica napus</name>
    <name type="common">Rape</name>
    <dbReference type="NCBI Taxonomy" id="3708"/>
    <lineage>
        <taxon>Eukaryota</taxon>
        <taxon>Viridiplantae</taxon>
        <taxon>Streptophyta</taxon>
        <taxon>Embryophyta</taxon>
        <taxon>Tracheophyta</taxon>
        <taxon>Spermatophyta</taxon>
        <taxon>Magnoliopsida</taxon>
        <taxon>eudicotyledons</taxon>
        <taxon>Gunneridae</taxon>
        <taxon>Pentapetalae</taxon>
        <taxon>rosids</taxon>
        <taxon>malvids</taxon>
        <taxon>Brassicales</taxon>
        <taxon>Brassicaceae</taxon>
        <taxon>Brassiceae</taxon>
        <taxon>Brassica</taxon>
    </lineage>
</organism>
<evidence type="ECO:0000256" key="5">
    <source>
        <dbReference type="SAM" id="Phobius"/>
    </source>
</evidence>
<keyword evidence="1" id="KW-0677">Repeat</keyword>
<accession>A0A816I7Q3</accession>
<dbReference type="InterPro" id="IPR035979">
    <property type="entry name" value="RBD_domain_sf"/>
</dbReference>
<dbReference type="Proteomes" id="UP001295469">
    <property type="component" value="Chromosome C03"/>
</dbReference>
<evidence type="ECO:0000259" key="6">
    <source>
        <dbReference type="PROSITE" id="PS50102"/>
    </source>
</evidence>
<evidence type="ECO:0000256" key="3">
    <source>
        <dbReference type="PROSITE-ProRule" id="PRU00176"/>
    </source>
</evidence>
<sequence length="512" mass="53755">MQSDSGKLFIGGISWDTDEERLKEYFSSFGEVIEAVILKDRTTGRARGFGFVVFADPAVAETVITEKHNIDGRLVIFLCCLHSLAFDSDRSCVHCNLFTSLVLLFFFFFFFFQVEAKKAVPRDDQNTVTRSNSSSLQGSPGGRTRKIFVGGLPSSITESDFKTYFEQFGTTTDVVVMYDHNTQRPRGFGFITYDSEEAVEKVLLKTFHELNGKMVEVKRAVPKELSPSPARSSPLGAGYGYGVSRVNNLLNGYAQGFSPGGYGLRMDGRFSPIGAGRSGFASFGGSGYGQGLPAGFTGGSSFNGSVDYGRGMSPYYIGNTNRFGYEGGSGGGGNSSFFSSNLWGNNGGRSYNNNAANSNSNTYMGGGSTSGNNTLNGPFGNWGAPGGGNSGVGNENLNFGYGGNGESGFGLGGARNIGPPSKAAPSSSFSSASAGYDGAGLAEFYGNGAVYSDPTWRSSAPETEGPASFSYGIGGGGGGPSSDVSARSSSPGYVGSYSVNKRQPNRGNLSSY</sequence>
<dbReference type="PANTHER" id="PTHR48032">
    <property type="entry name" value="RNA-BINDING PROTEIN MUSASHI HOMOLOG RBP6"/>
    <property type="match status" value="1"/>
</dbReference>
<keyword evidence="5" id="KW-0472">Membrane</keyword>
<dbReference type="Pfam" id="PF00076">
    <property type="entry name" value="RRM_1"/>
    <property type="match status" value="2"/>
</dbReference>
<dbReference type="FunFam" id="3.30.70.330:FF:000102">
    <property type="entry name" value="Heterogeneous nuclear ribonucleoprotein 1"/>
    <property type="match status" value="1"/>
</dbReference>